<dbReference type="Gene3D" id="2.60.40.1400">
    <property type="entry name" value="G protein-activated inward rectifier potassium channel 1"/>
    <property type="match status" value="1"/>
</dbReference>
<comment type="subcellular location">
    <subcellularLocation>
        <location evidence="1 11">Membrane</location>
        <topology evidence="1 11">Multi-pass membrane protein</topology>
    </subcellularLocation>
</comment>
<dbReference type="GO" id="GO:1990573">
    <property type="term" value="P:potassium ion import across plasma membrane"/>
    <property type="evidence" value="ECO:0007669"/>
    <property type="project" value="TreeGrafter"/>
</dbReference>
<dbReference type="InterPro" id="IPR014756">
    <property type="entry name" value="Ig_E-set"/>
</dbReference>
<dbReference type="Pfam" id="PF17655">
    <property type="entry name" value="IRK_C"/>
    <property type="match status" value="1"/>
</dbReference>
<evidence type="ECO:0000256" key="10">
    <source>
        <dbReference type="ARBA" id="ARBA00023303"/>
    </source>
</evidence>
<dbReference type="GO" id="GO:0034702">
    <property type="term" value="C:monoatomic ion channel complex"/>
    <property type="evidence" value="ECO:0007669"/>
    <property type="project" value="UniProtKB-KW"/>
</dbReference>
<dbReference type="InterPro" id="IPR013518">
    <property type="entry name" value="K_chnl_inward-rec_Kir_cyto"/>
</dbReference>
<dbReference type="InterPro" id="IPR016449">
    <property type="entry name" value="K_chnl_inward-rec_Kir"/>
</dbReference>
<dbReference type="GO" id="GO:0005242">
    <property type="term" value="F:inward rectifier potassium channel activity"/>
    <property type="evidence" value="ECO:0007669"/>
    <property type="project" value="InterPro"/>
</dbReference>
<feature type="domain" description="Inward rectifier potassium channel C-terminal" evidence="13">
    <location>
        <begin position="210"/>
        <end position="256"/>
    </location>
</feature>
<dbReference type="EMBL" id="HBEF01023729">
    <property type="protein sequence ID" value="CAD8342537.1"/>
    <property type="molecule type" value="Transcribed_RNA"/>
</dbReference>
<evidence type="ECO:0000256" key="7">
    <source>
        <dbReference type="ARBA" id="ARBA00022989"/>
    </source>
</evidence>
<evidence type="ECO:0000256" key="6">
    <source>
        <dbReference type="ARBA" id="ARBA00022958"/>
    </source>
</evidence>
<keyword evidence="2 11" id="KW-0813">Transport</keyword>
<keyword evidence="4 11" id="KW-0812">Transmembrane</keyword>
<evidence type="ECO:0000256" key="4">
    <source>
        <dbReference type="ARBA" id="ARBA00022692"/>
    </source>
</evidence>
<dbReference type="AlphaFoldDB" id="A0A7R9ZSS9"/>
<evidence type="ECO:0000256" key="12">
    <source>
        <dbReference type="SAM" id="MobiDB-lite"/>
    </source>
</evidence>
<dbReference type="PANTHER" id="PTHR11767:SF103">
    <property type="entry name" value="POTASSIUM CHANNEL INWARDLY RECTIFYING TRANSMEMBRANE DOMAIN-CONTAINING PROTEIN"/>
    <property type="match status" value="1"/>
</dbReference>
<keyword evidence="8 11" id="KW-0406">Ion transport</keyword>
<keyword evidence="9" id="KW-0472">Membrane</keyword>
<sequence length="313" mass="35133">MLLVLWQVCTAILFDAIAVGLIFHRISRGRKRGKTITFSDKAVIRRVRGVPHLMFRLGELRKYSLIEATLRVYCVRHERHPVPKRSFIKPPAGQQLHQQQHGQERSIRQAPEQKDANDVLSSPSSGNSSLPPPPSMEEIDIETTHFITRQVRLTNPDESFGNHILMSLPQVVVHRMDRNSPLLPPQPVWYDADGAAHPGLSDFDNLKAFLQDRLAEIVVLVEGTDEGTGAPVQARHSYTLYDLAWNKTFVSCIAPSMEDVGEDGNDGGWRLPLRQHSTEADNVVQVDFSKFHDIVDTPLDCESCAYVTPSESS</sequence>
<feature type="region of interest" description="Disordered" evidence="12">
    <location>
        <begin position="84"/>
        <end position="137"/>
    </location>
</feature>
<accession>A0A7R9ZSS9</accession>
<evidence type="ECO:0000256" key="5">
    <source>
        <dbReference type="ARBA" id="ARBA00022882"/>
    </source>
</evidence>
<comment type="similarity">
    <text evidence="11">Belongs to the inward rectifier-type potassium channel (TC 1.A.2.1) family.</text>
</comment>
<dbReference type="InterPro" id="IPR041647">
    <property type="entry name" value="IRK_C"/>
</dbReference>
<dbReference type="SUPFAM" id="SSF81296">
    <property type="entry name" value="E set domains"/>
    <property type="match status" value="2"/>
</dbReference>
<evidence type="ECO:0000256" key="8">
    <source>
        <dbReference type="ARBA" id="ARBA00023065"/>
    </source>
</evidence>
<reference evidence="14" key="1">
    <citation type="submission" date="2021-01" db="EMBL/GenBank/DDBJ databases">
        <authorList>
            <person name="Corre E."/>
            <person name="Pelletier E."/>
            <person name="Niang G."/>
            <person name="Scheremetjew M."/>
            <person name="Finn R."/>
            <person name="Kale V."/>
            <person name="Holt S."/>
            <person name="Cochrane G."/>
            <person name="Meng A."/>
            <person name="Brown T."/>
            <person name="Cohen L."/>
        </authorList>
    </citation>
    <scope>NUCLEOTIDE SEQUENCE</scope>
    <source>
        <strain evidence="14">CCMP3328</strain>
    </source>
</reference>
<dbReference type="PANTHER" id="PTHR11767">
    <property type="entry name" value="INWARD RECTIFIER POTASSIUM CHANNEL"/>
    <property type="match status" value="1"/>
</dbReference>
<keyword evidence="5 11" id="KW-0851">Voltage-gated channel</keyword>
<protein>
    <recommendedName>
        <fullName evidence="13">Inward rectifier potassium channel C-terminal domain-containing protein</fullName>
    </recommendedName>
</protein>
<keyword evidence="7" id="KW-1133">Transmembrane helix</keyword>
<evidence type="ECO:0000256" key="1">
    <source>
        <dbReference type="ARBA" id="ARBA00004141"/>
    </source>
</evidence>
<gene>
    <name evidence="14" type="ORF">CAUS1442_LOCUS14672</name>
</gene>
<proteinExistence type="inferred from homology"/>
<keyword evidence="3 11" id="KW-0633">Potassium transport</keyword>
<dbReference type="GO" id="GO:0034765">
    <property type="term" value="P:regulation of monoatomic ion transmembrane transport"/>
    <property type="evidence" value="ECO:0007669"/>
    <property type="project" value="TreeGrafter"/>
</dbReference>
<evidence type="ECO:0000256" key="2">
    <source>
        <dbReference type="ARBA" id="ARBA00022448"/>
    </source>
</evidence>
<keyword evidence="6 11" id="KW-0630">Potassium</keyword>
<evidence type="ECO:0000313" key="14">
    <source>
        <dbReference type="EMBL" id="CAD8342537.1"/>
    </source>
</evidence>
<evidence type="ECO:0000256" key="3">
    <source>
        <dbReference type="ARBA" id="ARBA00022538"/>
    </source>
</evidence>
<keyword evidence="10 11" id="KW-0407">Ion channel</keyword>
<feature type="compositionally biased region" description="Basic and acidic residues" evidence="12">
    <location>
        <begin position="102"/>
        <end position="117"/>
    </location>
</feature>
<evidence type="ECO:0000256" key="11">
    <source>
        <dbReference type="RuleBase" id="RU003822"/>
    </source>
</evidence>
<organism evidence="14">
    <name type="scientific">Craspedostauros australis</name>
    <dbReference type="NCBI Taxonomy" id="1486917"/>
    <lineage>
        <taxon>Eukaryota</taxon>
        <taxon>Sar</taxon>
        <taxon>Stramenopiles</taxon>
        <taxon>Ochrophyta</taxon>
        <taxon>Bacillariophyta</taxon>
        <taxon>Bacillariophyceae</taxon>
        <taxon>Bacillariophycidae</taxon>
        <taxon>Naviculales</taxon>
        <taxon>Naviculaceae</taxon>
        <taxon>Craspedostauros</taxon>
    </lineage>
</organism>
<dbReference type="GO" id="GO:0005886">
    <property type="term" value="C:plasma membrane"/>
    <property type="evidence" value="ECO:0007669"/>
    <property type="project" value="TreeGrafter"/>
</dbReference>
<evidence type="ECO:0000256" key="9">
    <source>
        <dbReference type="ARBA" id="ARBA00023136"/>
    </source>
</evidence>
<name>A0A7R9ZSS9_9STRA</name>
<evidence type="ECO:0000259" key="13">
    <source>
        <dbReference type="Pfam" id="PF17655"/>
    </source>
</evidence>